<dbReference type="AlphaFoldDB" id="D7VLB0"/>
<name>D7VLB0_SPHSI</name>
<dbReference type="Proteomes" id="UP000006258">
    <property type="component" value="Unassembled WGS sequence"/>
</dbReference>
<protein>
    <submittedName>
        <fullName evidence="1">Uncharacterized protein</fullName>
    </submittedName>
</protein>
<proteinExistence type="predicted"/>
<organism evidence="1 2">
    <name type="scientific">Sphingobacterium spiritivorum ATCC 33861</name>
    <dbReference type="NCBI Taxonomy" id="525373"/>
    <lineage>
        <taxon>Bacteria</taxon>
        <taxon>Pseudomonadati</taxon>
        <taxon>Bacteroidota</taxon>
        <taxon>Sphingobacteriia</taxon>
        <taxon>Sphingobacteriales</taxon>
        <taxon>Sphingobacteriaceae</taxon>
        <taxon>Sphingobacterium</taxon>
    </lineage>
</organism>
<dbReference type="EMBL" id="ACHA02000006">
    <property type="protein sequence ID" value="EFK58383.1"/>
    <property type="molecule type" value="Genomic_DNA"/>
</dbReference>
<sequence>MQMFMQTFVKSIDRLKNLIILIKKLQFYINYTKDITKEERIQGVEPLSKPKPYHKTKKMVYIRIRQCIFKKVL</sequence>
<evidence type="ECO:0000313" key="2">
    <source>
        <dbReference type="Proteomes" id="UP000006258"/>
    </source>
</evidence>
<evidence type="ECO:0000313" key="1">
    <source>
        <dbReference type="EMBL" id="EFK58383.1"/>
    </source>
</evidence>
<dbReference type="STRING" id="525373.HMPREF0766_11779"/>
<comment type="caution">
    <text evidence="1">The sequence shown here is derived from an EMBL/GenBank/DDBJ whole genome shotgun (WGS) entry which is preliminary data.</text>
</comment>
<accession>D7VLB0</accession>
<keyword evidence="2" id="KW-1185">Reference proteome</keyword>
<dbReference type="HOGENOM" id="CLU_2702946_0_0_10"/>
<reference evidence="1" key="1">
    <citation type="submission" date="2010-07" db="EMBL/GenBank/DDBJ databases">
        <authorList>
            <person name="Muzny D."/>
            <person name="Qin X."/>
            <person name="Buhay C."/>
            <person name="Dugan-Rocha S."/>
            <person name="Ding Y."/>
            <person name="Chen G."/>
            <person name="Hawes A."/>
            <person name="Holder M."/>
            <person name="Jhangiani S."/>
            <person name="Johnson A."/>
            <person name="Khan Z."/>
            <person name="Li Z."/>
            <person name="Liu W."/>
            <person name="Liu X."/>
            <person name="Perez L."/>
            <person name="Shen H."/>
            <person name="Wang Q."/>
            <person name="Watt J."/>
            <person name="Xi L."/>
            <person name="Xin Y."/>
            <person name="Zhou J."/>
            <person name="Deng J."/>
            <person name="Jiang H."/>
            <person name="Liu Y."/>
            <person name="Qu J."/>
            <person name="Song X.-Z."/>
            <person name="Zhang L."/>
            <person name="Villasana D."/>
            <person name="Johnson A."/>
            <person name="Liu J."/>
            <person name="Liyanage D."/>
            <person name="Lorensuhewa L."/>
            <person name="Robinson T."/>
            <person name="Song A."/>
            <person name="Song B.-B."/>
            <person name="Dinh H."/>
            <person name="Thornton R."/>
            <person name="Coyle M."/>
            <person name="Francisco L."/>
            <person name="Jackson L."/>
            <person name="Javaid M."/>
            <person name="Korchina V."/>
            <person name="Kovar C."/>
            <person name="Mata R."/>
            <person name="Mathew T."/>
            <person name="Ngo R."/>
            <person name="Nguyen L."/>
            <person name="Nguyen N."/>
            <person name="Okwuonu G."/>
            <person name="Ongeri F."/>
            <person name="Pham C."/>
            <person name="Simmons D."/>
            <person name="Wilczek-Boney K."/>
            <person name="Hale W."/>
            <person name="Jakkamsetti A."/>
            <person name="Pham P."/>
            <person name="Ruth R."/>
            <person name="San Lucas F."/>
            <person name="Warren J."/>
            <person name="Zhang J."/>
            <person name="Zhao Z."/>
            <person name="Zhou C."/>
            <person name="Zhu D."/>
            <person name="Lee S."/>
            <person name="Bess C."/>
            <person name="Blankenburg K."/>
            <person name="Forbes L."/>
            <person name="Fu Q."/>
            <person name="Gubbala S."/>
            <person name="Hirani K."/>
            <person name="Jayaseelan J.C."/>
            <person name="Lara F."/>
            <person name="Munidasa M."/>
            <person name="Palculict T."/>
            <person name="Patil S."/>
            <person name="Pu L.-L."/>
            <person name="Saada N."/>
            <person name="Tang L."/>
            <person name="Weissenberger G."/>
            <person name="Zhu Y."/>
            <person name="Hemphill L."/>
            <person name="Shang Y."/>
            <person name="Youmans B."/>
            <person name="Ayvaz T."/>
            <person name="Ross M."/>
            <person name="Santibanez J."/>
            <person name="Aqrawi P."/>
            <person name="Gross S."/>
            <person name="Joshi V."/>
            <person name="Fowler G."/>
            <person name="Nazareth L."/>
            <person name="Reid J."/>
            <person name="Worley K."/>
            <person name="Petrosino J."/>
            <person name="Highlander S."/>
            <person name="Gibbs R."/>
        </authorList>
    </citation>
    <scope>NUCLEOTIDE SEQUENCE [LARGE SCALE GENOMIC DNA]</scope>
    <source>
        <strain evidence="1">ATCC 33861</strain>
    </source>
</reference>
<gene>
    <name evidence="1" type="ORF">HMPREF0766_11779</name>
</gene>